<keyword evidence="3" id="KW-1185">Reference proteome</keyword>
<dbReference type="InterPro" id="IPR026869">
    <property type="entry name" value="EgtC-like"/>
</dbReference>
<dbReference type="PANTHER" id="PTHR42824">
    <property type="entry name" value="GLUTAMINE AMIDOTRANSFERASE"/>
    <property type="match status" value="1"/>
</dbReference>
<dbReference type="Pfam" id="PF13230">
    <property type="entry name" value="GATase_4"/>
    <property type="match status" value="1"/>
</dbReference>
<evidence type="ECO:0000256" key="1">
    <source>
        <dbReference type="ARBA" id="ARBA00022962"/>
    </source>
</evidence>
<dbReference type="PANTHER" id="PTHR42824:SF1">
    <property type="entry name" value="GLUTAMINE AMIDOTRANSFERASE YAFJ-RELATED"/>
    <property type="match status" value="1"/>
</dbReference>
<organism evidence="2 3">
    <name type="scientific">Paenochrobactrum glaciei</name>
    <dbReference type="NCBI Taxonomy" id="486407"/>
    <lineage>
        <taxon>Bacteria</taxon>
        <taxon>Pseudomonadati</taxon>
        <taxon>Pseudomonadota</taxon>
        <taxon>Alphaproteobacteria</taxon>
        <taxon>Hyphomicrobiales</taxon>
        <taxon>Brucellaceae</taxon>
        <taxon>Paenochrobactrum</taxon>
    </lineage>
</organism>
<evidence type="ECO:0000313" key="3">
    <source>
        <dbReference type="Proteomes" id="UP001424441"/>
    </source>
</evidence>
<dbReference type="Proteomes" id="UP001424441">
    <property type="component" value="Unassembled WGS sequence"/>
</dbReference>
<dbReference type="InterPro" id="IPR029055">
    <property type="entry name" value="Ntn_hydrolases_N"/>
</dbReference>
<reference evidence="2 3" key="1">
    <citation type="journal article" date="2019" name="Int. J. Syst. Evol. Microbiol.">
        <title>The Global Catalogue of Microorganisms (GCM) 10K type strain sequencing project: providing services to taxonomists for standard genome sequencing and annotation.</title>
        <authorList>
            <consortium name="The Broad Institute Genomics Platform"/>
            <consortium name="The Broad Institute Genome Sequencing Center for Infectious Disease"/>
            <person name="Wu L."/>
            <person name="Ma J."/>
        </authorList>
    </citation>
    <scope>NUCLEOTIDE SEQUENCE [LARGE SCALE GENOMIC DNA]</scope>
    <source>
        <strain evidence="2 3">JCM 15115</strain>
    </source>
</reference>
<dbReference type="Gene3D" id="3.60.20.10">
    <property type="entry name" value="Glutamine Phosphoribosylpyrophosphate, subunit 1, domain 1"/>
    <property type="match status" value="1"/>
</dbReference>
<keyword evidence="1" id="KW-0315">Glutamine amidotransferase</keyword>
<gene>
    <name evidence="2" type="ORF">GCM10008943_20840</name>
</gene>
<name>A0ABN1G6I7_9HYPH</name>
<dbReference type="EMBL" id="BAAADE010000003">
    <property type="protein sequence ID" value="GAA0605099.1"/>
    <property type="molecule type" value="Genomic_DNA"/>
</dbReference>
<comment type="caution">
    <text evidence="2">The sequence shown here is derived from an EMBL/GenBank/DDBJ whole genome shotgun (WGS) entry which is preliminary data.</text>
</comment>
<evidence type="ECO:0008006" key="4">
    <source>
        <dbReference type="Google" id="ProtNLM"/>
    </source>
</evidence>
<sequence length="295" mass="32972">MNMMLGVSAKETITADQLSVLLQILTPESAGESRTQATQDMPYLGLSLHQNQVAHIFKGQPLKAAPFLKAEQYAPAQTALIQLELAPATPHTNYADNVPFERELGGRSWTFIHDSALKTLSHLDLKDFHPLGTTAAEYAFCLLLDAIKPFILKNGQIANPQGLLEQLSETTSRITKNGHFNYILTNGTYLFAHSHTRLDVLFSPITHDSQTQQICLIASQQMTDDELWSCLLPHALTMITEGQIRGQTATKNPASQADWQQQTIKFGTIETWMQQNSHTRRQRFARGNSHLYESS</sequence>
<protein>
    <recommendedName>
        <fullName evidence="4">Glutamine amidotransferase type-2 domain-containing protein</fullName>
    </recommendedName>
</protein>
<dbReference type="RefSeq" id="WP_343805216.1">
    <property type="nucleotide sequence ID" value="NZ_BAAADE010000003.1"/>
</dbReference>
<evidence type="ECO:0000313" key="2">
    <source>
        <dbReference type="EMBL" id="GAA0605099.1"/>
    </source>
</evidence>
<proteinExistence type="predicted"/>
<accession>A0ABN1G6I7</accession>